<evidence type="ECO:0000313" key="3">
    <source>
        <dbReference type="Proteomes" id="UP001147700"/>
    </source>
</evidence>
<keyword evidence="3" id="KW-1185">Reference proteome</keyword>
<protein>
    <submittedName>
        <fullName evidence="2">Uncharacterized protein</fullName>
    </submittedName>
</protein>
<evidence type="ECO:0000313" key="2">
    <source>
        <dbReference type="EMBL" id="MDA0141799.1"/>
    </source>
</evidence>
<proteinExistence type="predicted"/>
<reference evidence="2" key="1">
    <citation type="submission" date="2022-10" db="EMBL/GenBank/DDBJ databases">
        <title>The WGS of Solirubrobacter sp. CPCC 204708.</title>
        <authorList>
            <person name="Jiang Z."/>
        </authorList>
    </citation>
    <scope>NUCLEOTIDE SEQUENCE</scope>
    <source>
        <strain evidence="2">CPCC 204708</strain>
    </source>
</reference>
<organism evidence="2 3">
    <name type="scientific">Solirubrobacter deserti</name>
    <dbReference type="NCBI Taxonomy" id="2282478"/>
    <lineage>
        <taxon>Bacteria</taxon>
        <taxon>Bacillati</taxon>
        <taxon>Actinomycetota</taxon>
        <taxon>Thermoleophilia</taxon>
        <taxon>Solirubrobacterales</taxon>
        <taxon>Solirubrobacteraceae</taxon>
        <taxon>Solirubrobacter</taxon>
    </lineage>
</organism>
<gene>
    <name evidence="2" type="ORF">OJ962_30180</name>
</gene>
<feature type="region of interest" description="Disordered" evidence="1">
    <location>
        <begin position="38"/>
        <end position="72"/>
    </location>
</feature>
<accession>A0ABT4RT89</accession>
<evidence type="ECO:0000256" key="1">
    <source>
        <dbReference type="SAM" id="MobiDB-lite"/>
    </source>
</evidence>
<dbReference type="RefSeq" id="WP_202956029.1">
    <property type="nucleotide sequence ID" value="NZ_JAPCID010000065.1"/>
</dbReference>
<name>A0ABT4RT89_9ACTN</name>
<dbReference type="Proteomes" id="UP001147700">
    <property type="component" value="Unassembled WGS sequence"/>
</dbReference>
<sequence>MTELLVLALRATSGRHAEAARDVLLTVIFLQVLAASDHAGPPHVSSRAPRRMFAPRPRMSARSSLTGRRPRG</sequence>
<comment type="caution">
    <text evidence="2">The sequence shown here is derived from an EMBL/GenBank/DDBJ whole genome shotgun (WGS) entry which is preliminary data.</text>
</comment>
<feature type="compositionally biased region" description="Low complexity" evidence="1">
    <location>
        <begin position="45"/>
        <end position="62"/>
    </location>
</feature>
<dbReference type="EMBL" id="JAPCID010000065">
    <property type="protein sequence ID" value="MDA0141799.1"/>
    <property type="molecule type" value="Genomic_DNA"/>
</dbReference>